<feature type="compositionally biased region" description="Pro residues" evidence="1">
    <location>
        <begin position="147"/>
        <end position="158"/>
    </location>
</feature>
<feature type="region of interest" description="Disordered" evidence="1">
    <location>
        <begin position="116"/>
        <end position="180"/>
    </location>
</feature>
<evidence type="ECO:0000313" key="4">
    <source>
        <dbReference type="EMBL" id="GAT56839.1"/>
    </source>
</evidence>
<reference evidence="4" key="1">
    <citation type="submission" date="2014-09" db="EMBL/GenBank/DDBJ databases">
        <title>Genome sequence of the luminous mushroom Mycena chlorophos for searching fungal bioluminescence genes.</title>
        <authorList>
            <person name="Tanaka Y."/>
            <person name="Kasuga D."/>
            <person name="Oba Y."/>
            <person name="Hase S."/>
            <person name="Sato K."/>
            <person name="Oba Y."/>
            <person name="Sakakibara Y."/>
        </authorList>
    </citation>
    <scope>NUCLEOTIDE SEQUENCE</scope>
</reference>
<feature type="compositionally biased region" description="Low complexity" evidence="1">
    <location>
        <begin position="435"/>
        <end position="454"/>
    </location>
</feature>
<feature type="compositionally biased region" description="Low complexity" evidence="1">
    <location>
        <begin position="159"/>
        <end position="180"/>
    </location>
</feature>
<keyword evidence="2" id="KW-1133">Transmembrane helix</keyword>
<keyword evidence="2" id="KW-0812">Transmembrane</keyword>
<keyword evidence="2" id="KW-0472">Membrane</keyword>
<dbReference type="Proteomes" id="UP000815677">
    <property type="component" value="Unassembled WGS sequence"/>
</dbReference>
<gene>
    <name evidence="4" type="ORF">MCHLO_13439</name>
</gene>
<feature type="region of interest" description="Disordered" evidence="1">
    <location>
        <begin position="220"/>
        <end position="243"/>
    </location>
</feature>
<evidence type="ECO:0008006" key="6">
    <source>
        <dbReference type="Google" id="ProtNLM"/>
    </source>
</evidence>
<keyword evidence="3" id="KW-0732">Signal</keyword>
<evidence type="ECO:0000313" key="5">
    <source>
        <dbReference type="Proteomes" id="UP000815677"/>
    </source>
</evidence>
<feature type="transmembrane region" description="Helical" evidence="2">
    <location>
        <begin position="251"/>
        <end position="274"/>
    </location>
</feature>
<organism evidence="4 5">
    <name type="scientific">Mycena chlorophos</name>
    <name type="common">Agaric fungus</name>
    <name type="synonym">Agaricus chlorophos</name>
    <dbReference type="NCBI Taxonomy" id="658473"/>
    <lineage>
        <taxon>Eukaryota</taxon>
        <taxon>Fungi</taxon>
        <taxon>Dikarya</taxon>
        <taxon>Basidiomycota</taxon>
        <taxon>Agaricomycotina</taxon>
        <taxon>Agaricomycetes</taxon>
        <taxon>Agaricomycetidae</taxon>
        <taxon>Agaricales</taxon>
        <taxon>Marasmiineae</taxon>
        <taxon>Mycenaceae</taxon>
        <taxon>Mycena</taxon>
    </lineage>
</organism>
<evidence type="ECO:0000256" key="1">
    <source>
        <dbReference type="SAM" id="MobiDB-lite"/>
    </source>
</evidence>
<accession>A0ABQ0M0I0</accession>
<name>A0ABQ0M0I0_MYCCL</name>
<evidence type="ECO:0000256" key="3">
    <source>
        <dbReference type="SAM" id="SignalP"/>
    </source>
</evidence>
<proteinExistence type="predicted"/>
<keyword evidence="5" id="KW-1185">Reference proteome</keyword>
<feature type="signal peptide" evidence="3">
    <location>
        <begin position="1"/>
        <end position="22"/>
    </location>
</feature>
<evidence type="ECO:0000256" key="2">
    <source>
        <dbReference type="SAM" id="Phobius"/>
    </source>
</evidence>
<feature type="region of interest" description="Disordered" evidence="1">
    <location>
        <begin position="301"/>
        <end position="351"/>
    </location>
</feature>
<feature type="compositionally biased region" description="Pro residues" evidence="1">
    <location>
        <begin position="417"/>
        <end position="426"/>
    </location>
</feature>
<dbReference type="EMBL" id="DF849347">
    <property type="protein sequence ID" value="GAT56839.1"/>
    <property type="molecule type" value="Genomic_DNA"/>
</dbReference>
<feature type="region of interest" description="Disordered" evidence="1">
    <location>
        <begin position="407"/>
        <end position="474"/>
    </location>
</feature>
<sequence length="604" mass="61797">MARRGAALQLVLFTFFLPLSFAQITAEVPATSAACSTVDLEWSDATGTGPFTLAYGIFNATNRAFIESLGSTPAPPFPWDIDLPAGAEVVFEVVDEQGNGAFSPLFTIAPPVNASDCPTAGGGGGRVEGGSPSDPPPPKVVTTASTPPSPISPPPPSPSTTSTSSSTSSASSFSQSSTSRISSSVHVSTASSSIPNTIIGTALGSTLAVTDDVLQPTLASNLNASTNGNGSDSENSDDSNTNAAKNGSGTVSVGLIAGVCAAGVAFIAAIFLLLRSCRRKRRRARETILYPFDGMSASPAVSTREVRGREGSRASLFSSWGNHGDLATAGEEQTEERDAGGAVSSTVTSEGHHTLNSVLAASSSGAHQPTHLRAQSLESSEDAYGGYGYQETRTPVSIQARLNSVGGSVHSEAAPTPISPYGPRPPANTHTRTHGASTSVDYSSGSGSQAGAGSEPTSPASPGQRFRGYAHASASGPLPKSMIDAYRAGLVGAASQSSHVHGYSGYPIPSQVQAQSQPYAATIDAVPAQDEPTTSANAGVGRAPSYKTLASAFMDQRVPIDDANAAAMAYPNYSAPIQPYAYLQRPAHRPETPVVNYPPPYTSS</sequence>
<protein>
    <recommendedName>
        <fullName evidence="6">Fibronectin type-III domain-containing protein</fullName>
    </recommendedName>
</protein>
<feature type="chain" id="PRO_5045045086" description="Fibronectin type-III domain-containing protein" evidence="3">
    <location>
        <begin position="23"/>
        <end position="604"/>
    </location>
</feature>
<feature type="compositionally biased region" description="Low complexity" evidence="1">
    <location>
        <begin position="225"/>
        <end position="242"/>
    </location>
</feature>